<dbReference type="EMBL" id="JACHDS010000001">
    <property type="protein sequence ID" value="MBB6173921.1"/>
    <property type="molecule type" value="Genomic_DNA"/>
</dbReference>
<dbReference type="PANTHER" id="PTHR42996">
    <property type="entry name" value="PHOSPHATE-BINDING PROTEIN PSTS"/>
    <property type="match status" value="1"/>
</dbReference>
<comment type="similarity">
    <text evidence="1 4">Belongs to the PstS family.</text>
</comment>
<evidence type="ECO:0000259" key="7">
    <source>
        <dbReference type="Pfam" id="PF12849"/>
    </source>
</evidence>
<keyword evidence="3 4" id="KW-0592">Phosphate transport</keyword>
<evidence type="ECO:0000256" key="5">
    <source>
        <dbReference type="PIRSR" id="PIRSR002756-1"/>
    </source>
</evidence>
<evidence type="ECO:0000256" key="3">
    <source>
        <dbReference type="ARBA" id="ARBA00022592"/>
    </source>
</evidence>
<dbReference type="RefSeq" id="WP_184077634.1">
    <property type="nucleotide sequence ID" value="NZ_JACHDS010000001.1"/>
</dbReference>
<feature type="binding site" evidence="5">
    <location>
        <begin position="191"/>
        <end position="193"/>
    </location>
    <ligand>
        <name>phosphate</name>
        <dbReference type="ChEBI" id="CHEBI:43474"/>
    </ligand>
</feature>
<dbReference type="GO" id="GO:0043190">
    <property type="term" value="C:ATP-binding cassette (ABC) transporter complex"/>
    <property type="evidence" value="ECO:0007669"/>
    <property type="project" value="InterPro"/>
</dbReference>
<comment type="caution">
    <text evidence="8">The sequence shown here is derived from an EMBL/GenBank/DDBJ whole genome shotgun (WGS) entry which is preliminary data.</text>
</comment>
<keyword evidence="6" id="KW-0732">Signal</keyword>
<dbReference type="InterPro" id="IPR005673">
    <property type="entry name" value="ABC_phos-bd_PstS"/>
</dbReference>
<name>A0A7W9YMG8_9ACTN</name>
<dbReference type="Proteomes" id="UP000546642">
    <property type="component" value="Unassembled WGS sequence"/>
</dbReference>
<evidence type="ECO:0000256" key="1">
    <source>
        <dbReference type="ARBA" id="ARBA00008725"/>
    </source>
</evidence>
<evidence type="ECO:0000313" key="9">
    <source>
        <dbReference type="Proteomes" id="UP000546642"/>
    </source>
</evidence>
<evidence type="ECO:0000256" key="4">
    <source>
        <dbReference type="PIRNR" id="PIRNR002756"/>
    </source>
</evidence>
<feature type="binding site" evidence="5">
    <location>
        <position position="102"/>
    </location>
    <ligand>
        <name>phosphate</name>
        <dbReference type="ChEBI" id="CHEBI:43474"/>
    </ligand>
</feature>
<dbReference type="PIRSF" id="PIRSF002756">
    <property type="entry name" value="PstS"/>
    <property type="match status" value="1"/>
</dbReference>
<dbReference type="Gene3D" id="3.40.190.10">
    <property type="entry name" value="Periplasmic binding protein-like II"/>
    <property type="match status" value="2"/>
</dbReference>
<accession>A0A7W9YMG8</accession>
<dbReference type="GO" id="GO:0042301">
    <property type="term" value="F:phosphate ion binding"/>
    <property type="evidence" value="ECO:0007669"/>
    <property type="project" value="InterPro"/>
</dbReference>
<sequence>MKLSKYGKFAGLALAGSLALSACGSDQAVGGGDGSAAADIDCVDGGGTLAGAGSSAQENAMAAWKAAYEGACGDTTVNYDAVGSGAGRSQFIDGAVAFGGSDSALDEDETRQATEQRCNGSEVVNLPAYIAPIAVAFNLDGIDSLNLKPEVIGEIFDQKITEWNDEKIAADNPDVDLPDAKIVPVNRSDKSGTTENFTAYLSEAAGDAWPHEADGDWPIDPVEAGQGSSGVVSAIQAGEGTIGYVDASHVGGLGTAAVGVGDEFVSYSPEAAAAIVDASPEREGNTDNDHAIDLDYLTKEADAYPIVLVAYEVACMEYDDAKDAELVKSFLSYVVSEAGQQAAADETGSAPISSETRDKLQATIDKISAGA</sequence>
<reference evidence="8 9" key="1">
    <citation type="submission" date="2020-08" db="EMBL/GenBank/DDBJ databases">
        <title>Sequencing the genomes of 1000 actinobacteria strains.</title>
        <authorList>
            <person name="Klenk H.-P."/>
        </authorList>
    </citation>
    <scope>NUCLEOTIDE SEQUENCE [LARGE SCALE GENOMIC DNA]</scope>
    <source>
        <strain evidence="8 9">DSM 46659</strain>
    </source>
</reference>
<dbReference type="InterPro" id="IPR050962">
    <property type="entry name" value="Phosphate-bind_PstS"/>
</dbReference>
<evidence type="ECO:0000256" key="6">
    <source>
        <dbReference type="SAM" id="SignalP"/>
    </source>
</evidence>
<gene>
    <name evidence="8" type="ORF">HNR23_003981</name>
</gene>
<keyword evidence="2 4" id="KW-0813">Transport</keyword>
<evidence type="ECO:0000256" key="2">
    <source>
        <dbReference type="ARBA" id="ARBA00022448"/>
    </source>
</evidence>
<dbReference type="PANTHER" id="PTHR42996:SF1">
    <property type="entry name" value="PHOSPHATE-BINDING PROTEIN PSTS"/>
    <property type="match status" value="1"/>
</dbReference>
<dbReference type="SUPFAM" id="SSF53850">
    <property type="entry name" value="Periplasmic binding protein-like II"/>
    <property type="match status" value="1"/>
</dbReference>
<feature type="domain" description="PBP" evidence="7">
    <location>
        <begin position="46"/>
        <end position="337"/>
    </location>
</feature>
<feature type="chain" id="PRO_5031089173" description="Phosphate-binding protein" evidence="6">
    <location>
        <begin position="29"/>
        <end position="371"/>
    </location>
</feature>
<dbReference type="Pfam" id="PF12849">
    <property type="entry name" value="PBP_like_2"/>
    <property type="match status" value="1"/>
</dbReference>
<dbReference type="AlphaFoldDB" id="A0A7W9YMG8"/>
<dbReference type="CDD" id="cd13565">
    <property type="entry name" value="PBP2_PstS"/>
    <property type="match status" value="1"/>
</dbReference>
<dbReference type="NCBIfam" id="TIGR00975">
    <property type="entry name" value="3a0107s03"/>
    <property type="match status" value="1"/>
</dbReference>
<proteinExistence type="inferred from homology"/>
<organism evidence="8 9">
    <name type="scientific">Nocardiopsis mwathae</name>
    <dbReference type="NCBI Taxonomy" id="1472723"/>
    <lineage>
        <taxon>Bacteria</taxon>
        <taxon>Bacillati</taxon>
        <taxon>Actinomycetota</taxon>
        <taxon>Actinomycetes</taxon>
        <taxon>Streptosporangiales</taxon>
        <taxon>Nocardiopsidaceae</taxon>
        <taxon>Nocardiopsis</taxon>
    </lineage>
</organism>
<evidence type="ECO:0000313" key="8">
    <source>
        <dbReference type="EMBL" id="MBB6173921.1"/>
    </source>
</evidence>
<dbReference type="GO" id="GO:0035435">
    <property type="term" value="P:phosphate ion transmembrane transport"/>
    <property type="evidence" value="ECO:0007669"/>
    <property type="project" value="InterPro"/>
</dbReference>
<dbReference type="InterPro" id="IPR024370">
    <property type="entry name" value="PBP_domain"/>
</dbReference>
<feature type="binding site" evidence="5">
    <location>
        <begin position="54"/>
        <end position="56"/>
    </location>
    <ligand>
        <name>phosphate</name>
        <dbReference type="ChEBI" id="CHEBI:43474"/>
    </ligand>
</feature>
<keyword evidence="9" id="KW-1185">Reference proteome</keyword>
<feature type="signal peptide" evidence="6">
    <location>
        <begin position="1"/>
        <end position="28"/>
    </location>
</feature>
<feature type="binding site" evidence="5">
    <location>
        <position position="84"/>
    </location>
    <ligand>
        <name>phosphate</name>
        <dbReference type="ChEBI" id="CHEBI:43474"/>
    </ligand>
</feature>
<protein>
    <recommendedName>
        <fullName evidence="4">Phosphate-binding protein</fullName>
    </recommendedName>
</protein>
<dbReference type="PROSITE" id="PS51257">
    <property type="entry name" value="PROKAR_LIPOPROTEIN"/>
    <property type="match status" value="1"/>
</dbReference>